<sequence>MAELATSMMIGPLVCMVKDKVSNYLPDQYKNNIVFRYKMGNKLCRILQTLEVLVTEMNAFGFKYQQQAPAFKQWRLTDSIIVNPENIVSRSREEEKQKIVKILVDHAKVVTLMVLPIVGMSGLGKTTLAQLIYNDPEVQKHFQTRMILMFMTMRKYYRSFRKN</sequence>
<dbReference type="HOGENOM" id="CLU_1629349_0_0_1"/>
<dbReference type="PANTHER" id="PTHR36766">
    <property type="entry name" value="PLANT BROAD-SPECTRUM MILDEW RESISTANCE PROTEIN RPW8"/>
    <property type="match status" value="1"/>
</dbReference>
<reference evidence="2" key="2">
    <citation type="submission" date="2017-06" db="EMBL/GenBank/DDBJ databases">
        <title>WGS assembly of Brachypodium distachyon.</title>
        <authorList>
            <consortium name="The International Brachypodium Initiative"/>
            <person name="Lucas S."/>
            <person name="Harmon-Smith M."/>
            <person name="Lail K."/>
            <person name="Tice H."/>
            <person name="Grimwood J."/>
            <person name="Bruce D."/>
            <person name="Barry K."/>
            <person name="Shu S."/>
            <person name="Lindquist E."/>
            <person name="Wang M."/>
            <person name="Pitluck S."/>
            <person name="Vogel J.P."/>
            <person name="Garvin D.F."/>
            <person name="Mockler T.C."/>
            <person name="Schmutz J."/>
            <person name="Rokhsar D."/>
            <person name="Bevan M.W."/>
        </authorList>
    </citation>
    <scope>NUCLEOTIDE SEQUENCE</scope>
    <source>
        <strain evidence="2">Bd21</strain>
    </source>
</reference>
<reference evidence="3" key="3">
    <citation type="submission" date="2018-08" db="UniProtKB">
        <authorList>
            <consortium name="EnsemblPlants"/>
        </authorList>
    </citation>
    <scope>IDENTIFICATION</scope>
    <source>
        <strain evidence="3">cv. Bd21</strain>
    </source>
</reference>
<dbReference type="Gramene" id="KQJ89008">
    <property type="protein sequence ID" value="KQJ89008"/>
    <property type="gene ID" value="BRADI_4g22740v3"/>
</dbReference>
<accession>I1IMN9</accession>
<dbReference type="SUPFAM" id="SSF52540">
    <property type="entry name" value="P-loop containing nucleoside triphosphate hydrolases"/>
    <property type="match status" value="1"/>
</dbReference>
<evidence type="ECO:0000259" key="1">
    <source>
        <dbReference type="Pfam" id="PF00931"/>
    </source>
</evidence>
<feature type="domain" description="NB-ARC" evidence="1">
    <location>
        <begin position="93"/>
        <end position="147"/>
    </location>
</feature>
<evidence type="ECO:0000313" key="4">
    <source>
        <dbReference type="Proteomes" id="UP000008810"/>
    </source>
</evidence>
<dbReference type="OrthoDB" id="37484at2759"/>
<dbReference type="AlphaFoldDB" id="I1IMN9"/>
<dbReference type="EMBL" id="CM000883">
    <property type="protein sequence ID" value="KQJ89008.1"/>
    <property type="molecule type" value="Genomic_DNA"/>
</dbReference>
<dbReference type="Gene3D" id="3.40.50.300">
    <property type="entry name" value="P-loop containing nucleotide triphosphate hydrolases"/>
    <property type="match status" value="1"/>
</dbReference>
<proteinExistence type="predicted"/>
<dbReference type="EnsemblPlants" id="KQJ89008">
    <property type="protein sequence ID" value="KQJ89008"/>
    <property type="gene ID" value="BRADI_4g22740v3"/>
</dbReference>
<keyword evidence="4" id="KW-1185">Reference proteome</keyword>
<protein>
    <recommendedName>
        <fullName evidence="1">NB-ARC domain-containing protein</fullName>
    </recommendedName>
</protein>
<dbReference type="STRING" id="15368.I1IMN9"/>
<dbReference type="OMA" id="KGNEMSK"/>
<dbReference type="InterPro" id="IPR002182">
    <property type="entry name" value="NB-ARC"/>
</dbReference>
<dbReference type="InterPro" id="IPR027417">
    <property type="entry name" value="P-loop_NTPase"/>
</dbReference>
<dbReference type="InParanoid" id="I1IMN9"/>
<dbReference type="GO" id="GO:0043531">
    <property type="term" value="F:ADP binding"/>
    <property type="evidence" value="ECO:0007669"/>
    <property type="project" value="InterPro"/>
</dbReference>
<reference evidence="2 3" key="1">
    <citation type="journal article" date="2010" name="Nature">
        <title>Genome sequencing and analysis of the model grass Brachypodium distachyon.</title>
        <authorList>
            <consortium name="International Brachypodium Initiative"/>
        </authorList>
    </citation>
    <scope>NUCLEOTIDE SEQUENCE [LARGE SCALE GENOMIC DNA]</scope>
    <source>
        <strain evidence="2 3">Bd21</strain>
    </source>
</reference>
<dbReference type="Proteomes" id="UP000008810">
    <property type="component" value="Chromosome 4"/>
</dbReference>
<evidence type="ECO:0000313" key="3">
    <source>
        <dbReference type="EnsemblPlants" id="KQJ89008"/>
    </source>
</evidence>
<dbReference type="PANTHER" id="PTHR36766:SF55">
    <property type="entry name" value="OS11G0492900 PROTEIN"/>
    <property type="match status" value="1"/>
</dbReference>
<gene>
    <name evidence="2" type="ORF">BRADI_4g22740v3</name>
</gene>
<dbReference type="Pfam" id="PF00931">
    <property type="entry name" value="NB-ARC"/>
    <property type="match status" value="1"/>
</dbReference>
<evidence type="ECO:0000313" key="2">
    <source>
        <dbReference type="EMBL" id="KQJ89008.1"/>
    </source>
</evidence>
<name>I1IMN9_BRADI</name>
<organism evidence="3">
    <name type="scientific">Brachypodium distachyon</name>
    <name type="common">Purple false brome</name>
    <name type="synonym">Trachynia distachya</name>
    <dbReference type="NCBI Taxonomy" id="15368"/>
    <lineage>
        <taxon>Eukaryota</taxon>
        <taxon>Viridiplantae</taxon>
        <taxon>Streptophyta</taxon>
        <taxon>Embryophyta</taxon>
        <taxon>Tracheophyta</taxon>
        <taxon>Spermatophyta</taxon>
        <taxon>Magnoliopsida</taxon>
        <taxon>Liliopsida</taxon>
        <taxon>Poales</taxon>
        <taxon>Poaceae</taxon>
        <taxon>BOP clade</taxon>
        <taxon>Pooideae</taxon>
        <taxon>Stipodae</taxon>
        <taxon>Brachypodieae</taxon>
        <taxon>Brachypodium</taxon>
    </lineage>
</organism>